<dbReference type="STRING" id="35608.A0A2U1L016"/>
<keyword evidence="2" id="KW-0548">Nucleotidyltransferase</keyword>
<keyword evidence="2" id="KW-0695">RNA-directed DNA polymerase</keyword>
<keyword evidence="4" id="KW-1185">Reference proteome</keyword>
<evidence type="ECO:0000259" key="1">
    <source>
        <dbReference type="Pfam" id="PF13966"/>
    </source>
</evidence>
<accession>A0A2U1L016</accession>
<dbReference type="OrthoDB" id="1938430at2759"/>
<dbReference type="GO" id="GO:0003964">
    <property type="term" value="F:RNA-directed DNA polymerase activity"/>
    <property type="evidence" value="ECO:0007669"/>
    <property type="project" value="UniProtKB-KW"/>
</dbReference>
<dbReference type="PANTHER" id="PTHR33116:SF84">
    <property type="entry name" value="RNA-DIRECTED DNA POLYMERASE"/>
    <property type="match status" value="1"/>
</dbReference>
<protein>
    <submittedName>
        <fullName evidence="2">Reverse transcriptase zinc-binding domain-containing protein</fullName>
    </submittedName>
</protein>
<comment type="caution">
    <text evidence="2">The sequence shown here is derived from an EMBL/GenBank/DDBJ whole genome shotgun (WGS) entry which is preliminary data.</text>
</comment>
<sequence length="144" mass="17278">MAKWGLYTVNRCPLCHNDNEDLQHLFFQCNFSSEVWSEAKEMAEINYEERNWQELIRRFVNDCVNKNIGWVVRRLTLAASIYFIWQERNGRIFKDAHSSSKEVYNRIVENVKYKLNGITVKDSLNVRNVEAKWKIKCKRLRSKD</sequence>
<dbReference type="PANTHER" id="PTHR33116">
    <property type="entry name" value="REVERSE TRANSCRIPTASE ZINC-BINDING DOMAIN-CONTAINING PROTEIN-RELATED-RELATED"/>
    <property type="match status" value="1"/>
</dbReference>
<feature type="domain" description="Reverse transcriptase zinc-binding" evidence="1">
    <location>
        <begin position="1"/>
        <end position="36"/>
    </location>
</feature>
<dbReference type="Pfam" id="PF13966">
    <property type="entry name" value="zf-RVT"/>
    <property type="match status" value="1"/>
</dbReference>
<proteinExistence type="predicted"/>
<keyword evidence="2" id="KW-0808">Transferase</keyword>
<dbReference type="EMBL" id="PKPP01012445">
    <property type="protein sequence ID" value="PWA42372.1"/>
    <property type="molecule type" value="Genomic_DNA"/>
</dbReference>
<evidence type="ECO:0000313" key="2">
    <source>
        <dbReference type="EMBL" id="PWA42372.1"/>
    </source>
</evidence>
<dbReference type="EMBL" id="PKPP01003981">
    <property type="protein sequence ID" value="PWA66696.1"/>
    <property type="molecule type" value="Genomic_DNA"/>
</dbReference>
<organism evidence="2 4">
    <name type="scientific">Artemisia annua</name>
    <name type="common">Sweet wormwood</name>
    <dbReference type="NCBI Taxonomy" id="35608"/>
    <lineage>
        <taxon>Eukaryota</taxon>
        <taxon>Viridiplantae</taxon>
        <taxon>Streptophyta</taxon>
        <taxon>Embryophyta</taxon>
        <taxon>Tracheophyta</taxon>
        <taxon>Spermatophyta</taxon>
        <taxon>Magnoliopsida</taxon>
        <taxon>eudicotyledons</taxon>
        <taxon>Gunneridae</taxon>
        <taxon>Pentapetalae</taxon>
        <taxon>asterids</taxon>
        <taxon>campanulids</taxon>
        <taxon>Asterales</taxon>
        <taxon>Asteraceae</taxon>
        <taxon>Asteroideae</taxon>
        <taxon>Anthemideae</taxon>
        <taxon>Artemisiinae</taxon>
        <taxon>Artemisia</taxon>
    </lineage>
</organism>
<dbReference type="AlphaFoldDB" id="A0A2U1L016"/>
<dbReference type="Proteomes" id="UP000245207">
    <property type="component" value="Unassembled WGS sequence"/>
</dbReference>
<evidence type="ECO:0000313" key="4">
    <source>
        <dbReference type="Proteomes" id="UP000245207"/>
    </source>
</evidence>
<dbReference type="InterPro" id="IPR026960">
    <property type="entry name" value="RVT-Znf"/>
</dbReference>
<name>A0A2U1L016_ARTAN</name>
<evidence type="ECO:0000313" key="3">
    <source>
        <dbReference type="EMBL" id="PWA66696.1"/>
    </source>
</evidence>
<gene>
    <name evidence="3" type="ORF">CTI12_AA325510</name>
    <name evidence="2" type="ORF">CTI12_AA541060</name>
</gene>
<reference evidence="2 4" key="1">
    <citation type="journal article" date="2018" name="Mol. Plant">
        <title>The genome of Artemisia annua provides insight into the evolution of Asteraceae family and artemisinin biosynthesis.</title>
        <authorList>
            <person name="Shen Q."/>
            <person name="Zhang L."/>
            <person name="Liao Z."/>
            <person name="Wang S."/>
            <person name="Yan T."/>
            <person name="Shi P."/>
            <person name="Liu M."/>
            <person name="Fu X."/>
            <person name="Pan Q."/>
            <person name="Wang Y."/>
            <person name="Lv Z."/>
            <person name="Lu X."/>
            <person name="Zhang F."/>
            <person name="Jiang W."/>
            <person name="Ma Y."/>
            <person name="Chen M."/>
            <person name="Hao X."/>
            <person name="Li L."/>
            <person name="Tang Y."/>
            <person name="Lv G."/>
            <person name="Zhou Y."/>
            <person name="Sun X."/>
            <person name="Brodelius P.E."/>
            <person name="Rose J.K.C."/>
            <person name="Tang K."/>
        </authorList>
    </citation>
    <scope>NUCLEOTIDE SEQUENCE [LARGE SCALE GENOMIC DNA]</scope>
    <source>
        <strain evidence="4">cv. Huhao1</strain>
        <tissue evidence="2">Leaf</tissue>
    </source>
</reference>